<reference evidence="2 3" key="1">
    <citation type="submission" date="2017-10" db="EMBL/GenBank/DDBJ databases">
        <title>Whole genome of Pedobacter ginsengisoli T01R-27 isolated from tomato rhizosphere.</title>
        <authorList>
            <person name="Weon H.-Y."/>
            <person name="Lee S.A."/>
            <person name="Sang M.K."/>
            <person name="Song J."/>
        </authorList>
    </citation>
    <scope>NUCLEOTIDE SEQUENCE [LARGE SCALE GENOMIC DNA]</scope>
    <source>
        <strain evidence="2 3">T01R-27</strain>
    </source>
</reference>
<dbReference type="RefSeq" id="WP_099439917.1">
    <property type="nucleotide sequence ID" value="NZ_CP024091.1"/>
</dbReference>
<evidence type="ECO:0008006" key="4">
    <source>
        <dbReference type="Google" id="ProtNLM"/>
    </source>
</evidence>
<name>A0A2D1U8R3_9SPHI</name>
<dbReference type="InterPro" id="IPR011250">
    <property type="entry name" value="OMP/PagP_B-barrel"/>
</dbReference>
<feature type="chain" id="PRO_5013608474" description="Outer membrane protein beta-barrel domain-containing protein" evidence="1">
    <location>
        <begin position="20"/>
        <end position="232"/>
    </location>
</feature>
<sequence>MKKPLLLILFLFTTITAFSQMNGDYNYSIAFRGYSMVEMPKVFNETSSDRFTDAYLNGVMVKFNDNQFSYRLNGTYYNKSKRFFNECETCQEANGKLLDYSFKVGFEKNFNYSRVQPYFGFDLGYRYSRFKGSLQNKNQLRAMSSDAAIVGQDIESIKQGIVVSPVLGVKISPIPQLSVFAEGNLDLFYSFEKQKTILQDIDNTRTVNNDRKTEFLLNPFSVGIQIHLGSNK</sequence>
<evidence type="ECO:0000256" key="1">
    <source>
        <dbReference type="SAM" id="SignalP"/>
    </source>
</evidence>
<gene>
    <name evidence="2" type="ORF">CPT03_16815</name>
</gene>
<dbReference type="EMBL" id="CP024091">
    <property type="protein sequence ID" value="ATP58009.1"/>
    <property type="molecule type" value="Genomic_DNA"/>
</dbReference>
<feature type="signal peptide" evidence="1">
    <location>
        <begin position="1"/>
        <end position="19"/>
    </location>
</feature>
<dbReference type="Proteomes" id="UP000223749">
    <property type="component" value="Chromosome"/>
</dbReference>
<dbReference type="OrthoDB" id="752592at2"/>
<dbReference type="SUPFAM" id="SSF56925">
    <property type="entry name" value="OMPA-like"/>
    <property type="match status" value="1"/>
</dbReference>
<dbReference type="KEGG" id="pgs:CPT03_16815"/>
<protein>
    <recommendedName>
        <fullName evidence="4">Outer membrane protein beta-barrel domain-containing protein</fullName>
    </recommendedName>
</protein>
<accession>A0A2D1U8R3</accession>
<dbReference type="AlphaFoldDB" id="A0A2D1U8R3"/>
<keyword evidence="1" id="KW-0732">Signal</keyword>
<organism evidence="2 3">
    <name type="scientific">Pedobacter ginsengisoli</name>
    <dbReference type="NCBI Taxonomy" id="363852"/>
    <lineage>
        <taxon>Bacteria</taxon>
        <taxon>Pseudomonadati</taxon>
        <taxon>Bacteroidota</taxon>
        <taxon>Sphingobacteriia</taxon>
        <taxon>Sphingobacteriales</taxon>
        <taxon>Sphingobacteriaceae</taxon>
        <taxon>Pedobacter</taxon>
    </lineage>
</organism>
<keyword evidence="3" id="KW-1185">Reference proteome</keyword>
<proteinExistence type="predicted"/>
<evidence type="ECO:0000313" key="2">
    <source>
        <dbReference type="EMBL" id="ATP58009.1"/>
    </source>
</evidence>
<evidence type="ECO:0000313" key="3">
    <source>
        <dbReference type="Proteomes" id="UP000223749"/>
    </source>
</evidence>